<accession>B1ZTB0</accession>
<dbReference type="KEGG" id="ote:Oter_3285"/>
<dbReference type="InterPro" id="IPR036237">
    <property type="entry name" value="Xyl_isomerase-like_sf"/>
</dbReference>
<reference evidence="3 4" key="1">
    <citation type="journal article" date="2011" name="J. Bacteriol.">
        <title>Genome sequence of the verrucomicrobium Opitutus terrae PB90-1, an abundant inhabitant of rice paddy soil ecosystems.</title>
        <authorList>
            <person name="van Passel M.W."/>
            <person name="Kant R."/>
            <person name="Palva A."/>
            <person name="Copeland A."/>
            <person name="Lucas S."/>
            <person name="Lapidus A."/>
            <person name="Glavina del Rio T."/>
            <person name="Pitluck S."/>
            <person name="Goltsman E."/>
            <person name="Clum A."/>
            <person name="Sun H."/>
            <person name="Schmutz J."/>
            <person name="Larimer F.W."/>
            <person name="Land M.L."/>
            <person name="Hauser L."/>
            <person name="Kyrpides N."/>
            <person name="Mikhailova N."/>
            <person name="Richardson P.P."/>
            <person name="Janssen P.H."/>
            <person name="de Vos W.M."/>
            <person name="Smidt H."/>
        </authorList>
    </citation>
    <scope>NUCLEOTIDE SEQUENCE [LARGE SCALE GENOMIC DNA]</scope>
    <source>
        <strain evidence="4">DSM 11246 / JCM 15787 / PB90-1</strain>
    </source>
</reference>
<organism evidence="3 4">
    <name type="scientific">Opitutus terrae (strain DSM 11246 / JCM 15787 / PB90-1)</name>
    <dbReference type="NCBI Taxonomy" id="452637"/>
    <lineage>
        <taxon>Bacteria</taxon>
        <taxon>Pseudomonadati</taxon>
        <taxon>Verrucomicrobiota</taxon>
        <taxon>Opitutia</taxon>
        <taxon>Opitutales</taxon>
        <taxon>Opitutaceae</taxon>
        <taxon>Opitutus</taxon>
    </lineage>
</organism>
<proteinExistence type="predicted"/>
<dbReference type="Proteomes" id="UP000007013">
    <property type="component" value="Chromosome"/>
</dbReference>
<evidence type="ECO:0000313" key="3">
    <source>
        <dbReference type="EMBL" id="ACB76564.1"/>
    </source>
</evidence>
<keyword evidence="4" id="KW-1185">Reference proteome</keyword>
<dbReference type="RefSeq" id="WP_012376093.1">
    <property type="nucleotide sequence ID" value="NC_010571.1"/>
</dbReference>
<name>B1ZTB0_OPITP</name>
<sequence length="287" mass="31318">MKTKLLCLSFAAVAMTSFAAPGPDFHQHLGIQMWSLRATAKESTPKAMDLVKQYGLKEVETAGLGELTLEQYAAELKARGLQAIATHAGYEALQKNLAGEIATAKALGATYIVVPWIPHDKEKGFTEELAQEVAANFNQWGQAIREAGLKLGWHPHGFEFVPSNAGNGETRFDLVARLTKPENLCLEMDVFWAVHAGQDPVALFKKYGSRWELIHVKDMRKGAPTGFSTGGAPDTDNVAVGSGQIDWKQVLGAAQQAGVQHYFLEDETPTPLECIPQSLTYLRGLKL</sequence>
<dbReference type="OrthoDB" id="9798407at2"/>
<keyword evidence="3" id="KW-0413">Isomerase</keyword>
<dbReference type="EMBL" id="CP001032">
    <property type="protein sequence ID" value="ACB76564.1"/>
    <property type="molecule type" value="Genomic_DNA"/>
</dbReference>
<protein>
    <submittedName>
        <fullName evidence="3">Xylose isomerase domain protein TIM barrel</fullName>
    </submittedName>
</protein>
<evidence type="ECO:0000259" key="2">
    <source>
        <dbReference type="Pfam" id="PF01261"/>
    </source>
</evidence>
<dbReference type="PANTHER" id="PTHR12110">
    <property type="entry name" value="HYDROXYPYRUVATE ISOMERASE"/>
    <property type="match status" value="1"/>
</dbReference>
<dbReference type="Gene3D" id="3.20.20.150">
    <property type="entry name" value="Divalent-metal-dependent TIM barrel enzymes"/>
    <property type="match status" value="1"/>
</dbReference>
<dbReference type="SUPFAM" id="SSF51658">
    <property type="entry name" value="Xylose isomerase-like"/>
    <property type="match status" value="1"/>
</dbReference>
<dbReference type="HOGENOM" id="CLU_059523_1_0_0"/>
<dbReference type="eggNOG" id="COG1082">
    <property type="taxonomic scope" value="Bacteria"/>
</dbReference>
<evidence type="ECO:0000313" key="4">
    <source>
        <dbReference type="Proteomes" id="UP000007013"/>
    </source>
</evidence>
<feature type="signal peptide" evidence="1">
    <location>
        <begin position="1"/>
        <end position="19"/>
    </location>
</feature>
<dbReference type="GO" id="GO:0016853">
    <property type="term" value="F:isomerase activity"/>
    <property type="evidence" value="ECO:0007669"/>
    <property type="project" value="UniProtKB-KW"/>
</dbReference>
<gene>
    <name evidence="3" type="ordered locus">Oter_3285</name>
</gene>
<dbReference type="STRING" id="452637.Oter_3285"/>
<dbReference type="PANTHER" id="PTHR12110:SF41">
    <property type="entry name" value="INOSOSE DEHYDRATASE"/>
    <property type="match status" value="1"/>
</dbReference>
<keyword evidence="1" id="KW-0732">Signal</keyword>
<feature type="domain" description="Xylose isomerase-like TIM barrel" evidence="2">
    <location>
        <begin position="49"/>
        <end position="283"/>
    </location>
</feature>
<dbReference type="AlphaFoldDB" id="B1ZTB0"/>
<dbReference type="Pfam" id="PF01261">
    <property type="entry name" value="AP_endonuc_2"/>
    <property type="match status" value="1"/>
</dbReference>
<feature type="chain" id="PRO_5002774541" evidence="1">
    <location>
        <begin position="20"/>
        <end position="287"/>
    </location>
</feature>
<evidence type="ECO:0000256" key="1">
    <source>
        <dbReference type="SAM" id="SignalP"/>
    </source>
</evidence>
<dbReference type="InterPro" id="IPR050312">
    <property type="entry name" value="IolE/XylAMocC-like"/>
</dbReference>
<dbReference type="InterPro" id="IPR013022">
    <property type="entry name" value="Xyl_isomerase-like_TIM-brl"/>
</dbReference>